<comment type="caution">
    <text evidence="1">The sequence shown here is derived from an EMBL/GenBank/DDBJ whole genome shotgun (WGS) entry which is preliminary data.</text>
</comment>
<dbReference type="EMBL" id="CANI01000006">
    <property type="protein sequence ID" value="CCM74564.1"/>
    <property type="molecule type" value="Genomic_DNA"/>
</dbReference>
<dbReference type="STRING" id="1211777.BN77_1700"/>
<evidence type="ECO:0000313" key="2">
    <source>
        <dbReference type="Proteomes" id="UP000009319"/>
    </source>
</evidence>
<reference evidence="1 2" key="1">
    <citation type="journal article" date="2013" name="Genome Announc.">
        <title>Draft Genome Sequence of Rhizobium mesoamericanum STM3625, a Nitrogen-Fixing Symbiont of Mimosa pudica Isolated in French Guiana (South America).</title>
        <authorList>
            <person name="Moulin L."/>
            <person name="Mornico D."/>
            <person name="Melkonian R."/>
            <person name="Klonowska A."/>
        </authorList>
    </citation>
    <scope>NUCLEOTIDE SEQUENCE [LARGE SCALE GENOMIC DNA]</scope>
    <source>
        <strain evidence="1 2">STM3625</strain>
    </source>
</reference>
<organism evidence="1 2">
    <name type="scientific">Rhizobium mesoamericanum STM3625</name>
    <dbReference type="NCBI Taxonomy" id="1211777"/>
    <lineage>
        <taxon>Bacteria</taxon>
        <taxon>Pseudomonadati</taxon>
        <taxon>Pseudomonadota</taxon>
        <taxon>Alphaproteobacteria</taxon>
        <taxon>Hyphomicrobiales</taxon>
        <taxon>Rhizobiaceae</taxon>
        <taxon>Rhizobium/Agrobacterium group</taxon>
        <taxon>Rhizobium</taxon>
    </lineage>
</organism>
<dbReference type="AlphaFoldDB" id="K0PXI6"/>
<gene>
    <name evidence="1" type="ORF">BN77_1700</name>
</gene>
<evidence type="ECO:0000313" key="1">
    <source>
        <dbReference type="EMBL" id="CCM74564.1"/>
    </source>
</evidence>
<keyword evidence="2" id="KW-1185">Reference proteome</keyword>
<sequence>MLRRPSRLLAVCLEPSLHVGDFPFLGFDHGSASLSNFRILAVLQLDLRLVDRVLMMRDHVGIAAVLGHPSDCSCPSSCLRRRQTQSSWTDVAGLPRTLPDQFFVDTINVNPAHVP</sequence>
<name>K0PXI6_9HYPH</name>
<dbReference type="HOGENOM" id="CLU_2107039_0_0_5"/>
<dbReference type="Proteomes" id="UP000009319">
    <property type="component" value="Unassembled WGS sequence"/>
</dbReference>
<proteinExistence type="predicted"/>
<accession>K0PXI6</accession>
<protein>
    <submittedName>
        <fullName evidence="1">Uncharacterized protein</fullName>
    </submittedName>
</protein>